<evidence type="ECO:0000259" key="10">
    <source>
        <dbReference type="Pfam" id="PF00464"/>
    </source>
</evidence>
<keyword evidence="6" id="KW-0554">One-carbon metabolism</keyword>
<dbReference type="InterPro" id="IPR039429">
    <property type="entry name" value="SHMT-like_dom"/>
</dbReference>
<proteinExistence type="inferred from homology"/>
<organism evidence="11 12">
    <name type="scientific">Rhodotorula paludigena</name>
    <dbReference type="NCBI Taxonomy" id="86838"/>
    <lineage>
        <taxon>Eukaryota</taxon>
        <taxon>Fungi</taxon>
        <taxon>Dikarya</taxon>
        <taxon>Basidiomycota</taxon>
        <taxon>Pucciniomycotina</taxon>
        <taxon>Microbotryomycetes</taxon>
        <taxon>Sporidiobolales</taxon>
        <taxon>Sporidiobolaceae</taxon>
        <taxon>Rhodotorula</taxon>
    </lineage>
</organism>
<evidence type="ECO:0000256" key="9">
    <source>
        <dbReference type="PIRSR" id="PIRSR000412-50"/>
    </source>
</evidence>
<evidence type="ECO:0000313" key="11">
    <source>
        <dbReference type="EMBL" id="GJN93330.1"/>
    </source>
</evidence>
<dbReference type="SUPFAM" id="SSF53383">
    <property type="entry name" value="PLP-dependent transferases"/>
    <property type="match status" value="1"/>
</dbReference>
<dbReference type="GO" id="GO:0030170">
    <property type="term" value="F:pyridoxal phosphate binding"/>
    <property type="evidence" value="ECO:0007669"/>
    <property type="project" value="InterPro"/>
</dbReference>
<dbReference type="Gene3D" id="3.40.640.10">
    <property type="entry name" value="Type I PLP-dependent aspartate aminotransferase-like (Major domain)"/>
    <property type="match status" value="1"/>
</dbReference>
<protein>
    <recommendedName>
        <fullName evidence="5">glycine hydroxymethyltransferase</fullName>
        <ecNumber evidence="5">2.1.2.1</ecNumber>
    </recommendedName>
</protein>
<dbReference type="InterPro" id="IPR015424">
    <property type="entry name" value="PyrdxlP-dep_Trfase"/>
</dbReference>
<dbReference type="InterPro" id="IPR049943">
    <property type="entry name" value="Ser_HO-MeTrfase-like"/>
</dbReference>
<feature type="domain" description="Serine hydroxymethyltransferase-like" evidence="10">
    <location>
        <begin position="20"/>
        <end position="426"/>
    </location>
</feature>
<comment type="catalytic activity">
    <reaction evidence="1">
        <text>(6R)-5,10-methylene-5,6,7,8-tetrahydrofolate + glycine + H2O = (6S)-5,6,7,8-tetrahydrofolate + L-serine</text>
        <dbReference type="Rhea" id="RHEA:15481"/>
        <dbReference type="ChEBI" id="CHEBI:15377"/>
        <dbReference type="ChEBI" id="CHEBI:15636"/>
        <dbReference type="ChEBI" id="CHEBI:33384"/>
        <dbReference type="ChEBI" id="CHEBI:57305"/>
        <dbReference type="ChEBI" id="CHEBI:57453"/>
        <dbReference type="EC" id="2.1.2.1"/>
    </reaction>
</comment>
<evidence type="ECO:0000256" key="5">
    <source>
        <dbReference type="ARBA" id="ARBA00012256"/>
    </source>
</evidence>
<dbReference type="InterPro" id="IPR015421">
    <property type="entry name" value="PyrdxlP-dep_Trfase_major"/>
</dbReference>
<dbReference type="NCBIfam" id="NF000586">
    <property type="entry name" value="PRK00011.1"/>
    <property type="match status" value="1"/>
</dbReference>
<evidence type="ECO:0000256" key="2">
    <source>
        <dbReference type="ARBA" id="ARBA00001933"/>
    </source>
</evidence>
<dbReference type="EMBL" id="BQKY01000013">
    <property type="protein sequence ID" value="GJN93330.1"/>
    <property type="molecule type" value="Genomic_DNA"/>
</dbReference>
<evidence type="ECO:0000256" key="7">
    <source>
        <dbReference type="ARBA" id="ARBA00022679"/>
    </source>
</evidence>
<dbReference type="PANTHER" id="PTHR11680:SF35">
    <property type="entry name" value="SERINE HYDROXYMETHYLTRANSFERASE 1"/>
    <property type="match status" value="1"/>
</dbReference>
<dbReference type="EC" id="2.1.2.1" evidence="5"/>
<dbReference type="InterPro" id="IPR001085">
    <property type="entry name" value="Ser_HO-MeTrfase"/>
</dbReference>
<comment type="pathway">
    <text evidence="3">One-carbon metabolism; tetrahydrofolate interconversion.</text>
</comment>
<keyword evidence="8 9" id="KW-0663">Pyridoxal phosphate</keyword>
<accession>A0AAV5GV02</accession>
<name>A0AAV5GV02_9BASI</name>
<dbReference type="AlphaFoldDB" id="A0AAV5GV02"/>
<comment type="caution">
    <text evidence="11">The sequence shown here is derived from an EMBL/GenBank/DDBJ whole genome shotgun (WGS) entry which is preliminary data.</text>
</comment>
<dbReference type="HAMAP" id="MF_00051">
    <property type="entry name" value="SHMT"/>
    <property type="match status" value="1"/>
</dbReference>
<comment type="cofactor">
    <cofactor evidence="2 9">
        <name>pyridoxal 5'-phosphate</name>
        <dbReference type="ChEBI" id="CHEBI:597326"/>
    </cofactor>
</comment>
<keyword evidence="7" id="KW-0808">Transferase</keyword>
<evidence type="ECO:0000256" key="1">
    <source>
        <dbReference type="ARBA" id="ARBA00001528"/>
    </source>
</evidence>
<evidence type="ECO:0000313" key="12">
    <source>
        <dbReference type="Proteomes" id="UP001342314"/>
    </source>
</evidence>
<dbReference type="FunFam" id="3.40.640.10:FF:000097">
    <property type="entry name" value="Serine hydroxymethyltransferase"/>
    <property type="match status" value="1"/>
</dbReference>
<evidence type="ECO:0000256" key="3">
    <source>
        <dbReference type="ARBA" id="ARBA00004777"/>
    </source>
</evidence>
<evidence type="ECO:0000256" key="4">
    <source>
        <dbReference type="ARBA" id="ARBA00006376"/>
    </source>
</evidence>
<sequence>MSCPAVPIPSDFNKDLYTPLAQADPEIQALIDRETYRQFRGLELIASENLTSLAVMEANGSVFTNKYSEGLPGARYYGGNEVVDELERLCQKRALEAFHLDPAVWGVNVQPYSGSTANFAAFTALIQPQDRIMGLNLADGGHLTHGAYTPKRNISASSIYFQSLPYQVDPATGIIDYEALEKQVQLFKPRIVICGASAYPRDWDYARLRKIADINGSYLMMDMAHISGLVAAQVQNDPFKDCDVVCTTTHKTLRGPRAGLIFFRKDKENDLEKRINDAVFPACQGGPHNNVRSLVIVRNFNLDMSLHSQTIAGVAVALKQAASPAFKEYATQVIANTRALGAELVKHNYKLQTEGSDNHLVLWDLRPLGLTGSKIEKICDMAHITLNKNSVPGDRSAATPGGVRVGTNALTSRSMREPEMRVVADFLHRAVQLGLKAQAEAGSKLLKDFVARLTGDGEAAKELEQLTKDVHAFAEKFPLPGVPRSEEIKRVE</sequence>
<dbReference type="GO" id="GO:0005739">
    <property type="term" value="C:mitochondrion"/>
    <property type="evidence" value="ECO:0007669"/>
    <property type="project" value="TreeGrafter"/>
</dbReference>
<dbReference type="GO" id="GO:0035999">
    <property type="term" value="P:tetrahydrofolate interconversion"/>
    <property type="evidence" value="ECO:0007669"/>
    <property type="project" value="InterPro"/>
</dbReference>
<dbReference type="Pfam" id="PF00464">
    <property type="entry name" value="SHMT"/>
    <property type="match status" value="1"/>
</dbReference>
<dbReference type="Proteomes" id="UP001342314">
    <property type="component" value="Unassembled WGS sequence"/>
</dbReference>
<dbReference type="InterPro" id="IPR015422">
    <property type="entry name" value="PyrdxlP-dep_Trfase_small"/>
</dbReference>
<gene>
    <name evidence="11" type="ORF">Rhopal_006383-T1</name>
</gene>
<dbReference type="CDD" id="cd00378">
    <property type="entry name" value="SHMT"/>
    <property type="match status" value="1"/>
</dbReference>
<dbReference type="PIRSF" id="PIRSF000412">
    <property type="entry name" value="SHMT"/>
    <property type="match status" value="1"/>
</dbReference>
<comment type="similarity">
    <text evidence="4">Belongs to the SHMT family.</text>
</comment>
<dbReference type="GO" id="GO:0004372">
    <property type="term" value="F:glycine hydroxymethyltransferase activity"/>
    <property type="evidence" value="ECO:0007669"/>
    <property type="project" value="UniProtKB-EC"/>
</dbReference>
<evidence type="ECO:0000256" key="6">
    <source>
        <dbReference type="ARBA" id="ARBA00022563"/>
    </source>
</evidence>
<reference evidence="11 12" key="1">
    <citation type="submission" date="2021-12" db="EMBL/GenBank/DDBJ databases">
        <title>High titer production of polyol ester of fatty acids by Rhodotorula paludigena BS15 towards product separation-free biomass refinery.</title>
        <authorList>
            <person name="Mano J."/>
            <person name="Ono H."/>
            <person name="Tanaka T."/>
            <person name="Naito K."/>
            <person name="Sushida H."/>
            <person name="Ike M."/>
            <person name="Tokuyasu K."/>
            <person name="Kitaoka M."/>
        </authorList>
    </citation>
    <scope>NUCLEOTIDE SEQUENCE [LARGE SCALE GENOMIC DNA]</scope>
    <source>
        <strain evidence="11 12">BS15</strain>
    </source>
</reference>
<feature type="modified residue" description="N6-(pyridoxal phosphate)lysine" evidence="9">
    <location>
        <position position="251"/>
    </location>
</feature>
<dbReference type="PANTHER" id="PTHR11680">
    <property type="entry name" value="SERINE HYDROXYMETHYLTRANSFERASE"/>
    <property type="match status" value="1"/>
</dbReference>
<evidence type="ECO:0000256" key="8">
    <source>
        <dbReference type="ARBA" id="ARBA00022898"/>
    </source>
</evidence>
<dbReference type="GO" id="GO:0019264">
    <property type="term" value="P:glycine biosynthetic process from serine"/>
    <property type="evidence" value="ECO:0007669"/>
    <property type="project" value="InterPro"/>
</dbReference>
<dbReference type="Gene3D" id="3.90.1150.10">
    <property type="entry name" value="Aspartate Aminotransferase, domain 1"/>
    <property type="match status" value="1"/>
</dbReference>
<keyword evidence="12" id="KW-1185">Reference proteome</keyword>